<dbReference type="GO" id="GO:0003677">
    <property type="term" value="F:DNA binding"/>
    <property type="evidence" value="ECO:0007669"/>
    <property type="project" value="InterPro"/>
</dbReference>
<dbReference type="Gene3D" id="3.90.350.10">
    <property type="entry name" value="Transposase Inhibitor Protein From Tn5, Chain A, domain 1"/>
    <property type="match status" value="1"/>
</dbReference>
<evidence type="ECO:0000313" key="3">
    <source>
        <dbReference type="Proteomes" id="UP000076587"/>
    </source>
</evidence>
<dbReference type="EMBL" id="AUXT01000068">
    <property type="protein sequence ID" value="KZN54314.1"/>
    <property type="molecule type" value="Genomic_DNA"/>
</dbReference>
<proteinExistence type="predicted"/>
<feature type="non-terminal residue" evidence="2">
    <location>
        <position position="1"/>
    </location>
</feature>
<dbReference type="InterPro" id="IPR002559">
    <property type="entry name" value="Transposase_11"/>
</dbReference>
<dbReference type="SUPFAM" id="SSF53098">
    <property type="entry name" value="Ribonuclease H-like"/>
    <property type="match status" value="1"/>
</dbReference>
<dbReference type="PANTHER" id="PTHR33258">
    <property type="entry name" value="TRANSPOSASE INSL FOR INSERTION SEQUENCE ELEMENT IS186A-RELATED"/>
    <property type="match status" value="1"/>
</dbReference>
<dbReference type="RefSeq" id="WP_081227755.1">
    <property type="nucleotide sequence ID" value="NZ_AUXT01000068.1"/>
</dbReference>
<dbReference type="PATRIC" id="fig|1365253.3.peg.1047"/>
<name>A0A167G8I5_9GAMM</name>
<dbReference type="GO" id="GO:0006313">
    <property type="term" value="P:DNA transposition"/>
    <property type="evidence" value="ECO:0007669"/>
    <property type="project" value="InterPro"/>
</dbReference>
<protein>
    <recommendedName>
        <fullName evidence="1">Transposase IS4-like domain-containing protein</fullName>
    </recommendedName>
</protein>
<feature type="domain" description="Transposase IS4-like" evidence="1">
    <location>
        <begin position="2"/>
        <end position="129"/>
    </location>
</feature>
<dbReference type="GO" id="GO:0004803">
    <property type="term" value="F:transposase activity"/>
    <property type="evidence" value="ECO:0007669"/>
    <property type="project" value="InterPro"/>
</dbReference>
<dbReference type="PANTHER" id="PTHR33258:SF1">
    <property type="entry name" value="TRANSPOSASE INSL FOR INSERTION SEQUENCE ELEMENT IS186A-RELATED"/>
    <property type="match status" value="1"/>
</dbReference>
<dbReference type="Pfam" id="PF01609">
    <property type="entry name" value="DDE_Tnp_1"/>
    <property type="match status" value="1"/>
</dbReference>
<organism evidence="2 3">
    <name type="scientific">Pseudoalteromonas luteoviolacea NCIMB 1942</name>
    <dbReference type="NCBI Taxonomy" id="1365253"/>
    <lineage>
        <taxon>Bacteria</taxon>
        <taxon>Pseudomonadati</taxon>
        <taxon>Pseudomonadota</taxon>
        <taxon>Gammaproteobacteria</taxon>
        <taxon>Alteromonadales</taxon>
        <taxon>Pseudoalteromonadaceae</taxon>
        <taxon>Pseudoalteromonas</taxon>
    </lineage>
</organism>
<gene>
    <name evidence="2" type="ORF">N482_05550</name>
</gene>
<sequence>DTLLLADAGYFDLEYFQQLAETGGCFMFRASKRINPTVPSAFLSGVEVVSESIKLQSLLEKFGSQSLEMVVKWNKNGSEYRLAYVPDNKRPILLLTKLPETGFNFDQLLDIYAMRWQIELFFKELKSWNNLKGFMTTNPDIAEPLVWLSLLLAFVKRFVCHSASRLFRCAISTFKANKSALRWLGDVLNCFDLKHPQKKFKQVLATSCQRQVVVKGCNISRFCVGSASVCVA</sequence>
<comment type="caution">
    <text evidence="2">The sequence shown here is derived from an EMBL/GenBank/DDBJ whole genome shotgun (WGS) entry which is preliminary data.</text>
</comment>
<evidence type="ECO:0000313" key="2">
    <source>
        <dbReference type="EMBL" id="KZN54314.1"/>
    </source>
</evidence>
<evidence type="ECO:0000259" key="1">
    <source>
        <dbReference type="Pfam" id="PF01609"/>
    </source>
</evidence>
<dbReference type="OrthoDB" id="5889367at2"/>
<dbReference type="Proteomes" id="UP000076587">
    <property type="component" value="Unassembled WGS sequence"/>
</dbReference>
<dbReference type="AlphaFoldDB" id="A0A167G8I5"/>
<dbReference type="InterPro" id="IPR012337">
    <property type="entry name" value="RNaseH-like_sf"/>
</dbReference>
<accession>A0A167G8I5</accession>
<reference evidence="2 3" key="1">
    <citation type="submission" date="2013-07" db="EMBL/GenBank/DDBJ databases">
        <title>Comparative Genomic and Metabolomic Analysis of Twelve Strains of Pseudoalteromonas luteoviolacea.</title>
        <authorList>
            <person name="Vynne N.G."/>
            <person name="Mansson M."/>
            <person name="Gram L."/>
        </authorList>
    </citation>
    <scope>NUCLEOTIDE SEQUENCE [LARGE SCALE GENOMIC DNA]</scope>
    <source>
        <strain evidence="2 3">NCIMB 1942</strain>
    </source>
</reference>